<proteinExistence type="predicted"/>
<dbReference type="EMBL" id="JANIPJ010000005">
    <property type="protein sequence ID" value="MCR2804224.1"/>
    <property type="molecule type" value="Genomic_DNA"/>
</dbReference>
<dbReference type="AlphaFoldDB" id="A0A9X2MQA1"/>
<dbReference type="RefSeq" id="WP_257445073.1">
    <property type="nucleotide sequence ID" value="NZ_JANIPJ010000005.1"/>
</dbReference>
<evidence type="ECO:0008006" key="3">
    <source>
        <dbReference type="Google" id="ProtNLM"/>
    </source>
</evidence>
<evidence type="ECO:0000313" key="2">
    <source>
        <dbReference type="Proteomes" id="UP001141950"/>
    </source>
</evidence>
<accession>A0A9X2MQA1</accession>
<gene>
    <name evidence="1" type="ORF">NQZ67_10060</name>
</gene>
<reference evidence="1" key="1">
    <citation type="submission" date="2022-08" db="EMBL/GenBank/DDBJ databases">
        <title>The genomic sequence of strain Paenibacillus sp. SCIV0701.</title>
        <authorList>
            <person name="Zhao H."/>
        </authorList>
    </citation>
    <scope>NUCLEOTIDE SEQUENCE</scope>
    <source>
        <strain evidence="1">SCIV0701</strain>
    </source>
</reference>
<name>A0A9X2MQA1_9BACL</name>
<dbReference type="Proteomes" id="UP001141950">
    <property type="component" value="Unassembled WGS sequence"/>
</dbReference>
<comment type="caution">
    <text evidence="1">The sequence shown here is derived from an EMBL/GenBank/DDBJ whole genome shotgun (WGS) entry which is preliminary data.</text>
</comment>
<protein>
    <recommendedName>
        <fullName evidence="3">DUF2140 family protein</fullName>
    </recommendedName>
</protein>
<keyword evidence="2" id="KW-1185">Reference proteome</keyword>
<organism evidence="1 2">
    <name type="scientific">Paenibacillus soyae</name>
    <dbReference type="NCBI Taxonomy" id="2969249"/>
    <lineage>
        <taxon>Bacteria</taxon>
        <taxon>Bacillati</taxon>
        <taxon>Bacillota</taxon>
        <taxon>Bacilli</taxon>
        <taxon>Bacillales</taxon>
        <taxon>Paenibacillaceae</taxon>
        <taxon>Paenibacillus</taxon>
    </lineage>
</organism>
<sequence length="182" mass="20766">MGRFVKRLFLTLVVLAVLLAGAAWGLMSYIAPEETLDLNYEPIDLKQKALDMATSLKPELILTEQDINDLIKKHLERDIAENVRLDGARFSLQGNRLIADLNVTYMERIPAQVKAEYRMEWQDPNLTLHPRGLFVKGLELPFSSLETIIVPLDLPTGDMISVKEVRFEGDQVRVLFKINMPF</sequence>
<evidence type="ECO:0000313" key="1">
    <source>
        <dbReference type="EMBL" id="MCR2804224.1"/>
    </source>
</evidence>